<feature type="region of interest" description="Disordered" evidence="6">
    <location>
        <begin position="1"/>
        <end position="21"/>
    </location>
</feature>
<evidence type="ECO:0000256" key="5">
    <source>
        <dbReference type="ARBA" id="ARBA00023242"/>
    </source>
</evidence>
<keyword evidence="3" id="KW-0805">Transcription regulation</keyword>
<name>C7ZB05_FUSV7</name>
<keyword evidence="9" id="KW-1185">Reference proteome</keyword>
<dbReference type="InterPro" id="IPR007219">
    <property type="entry name" value="XnlR_reg_dom"/>
</dbReference>
<dbReference type="HOGENOM" id="CLU_399053_0_0_1"/>
<dbReference type="Pfam" id="PF04082">
    <property type="entry name" value="Fungal_trans"/>
    <property type="match status" value="1"/>
</dbReference>
<dbReference type="Proteomes" id="UP000005206">
    <property type="component" value="Chromosome 7"/>
</dbReference>
<evidence type="ECO:0000259" key="7">
    <source>
        <dbReference type="Pfam" id="PF04082"/>
    </source>
</evidence>
<dbReference type="GO" id="GO:0003677">
    <property type="term" value="F:DNA binding"/>
    <property type="evidence" value="ECO:0007669"/>
    <property type="project" value="InterPro"/>
</dbReference>
<sequence>MSLNNMRPFSGKQTLRDKKSHLVALSPSITENEMSVGWQRDEDDHQDARDDRSLQRGIRDRRSQSQVSTGRCVSDVTHEPELRSSMMSPETALQLVLDSCGPWAAQPATPASSLMAVYHNARQDAPGTTECDSLRLGRPHSTAGSSRSIGSQADVLRNGILEELDAIKHPDFSVRHPLDEPDYHCEQAFQVDQPPPIAMPPAGELTTNTWLDYYFERFHPRWPIIHQSTFNPATAIPDLLSMMSMIGAWEYGVTPSLEASERWSESLVLRLSHVLSQVSAWPATVSESAIQAYQALLLNVIFTLEYLGQDDMRFKKAYPRYCMMIAIFRGASLFQEQQILVQDETQDMIPTSWLIREKFKRLAFYTFRLDNYFYFLQGHYPVLRYEELCLATPCSERLWEATTVEEWHDIKEIESKKRAAMLFMTLMDTAMDCEGRDTLPPLLEDDYVYGICAMQTWLWRDIKRHRPRLQALQSSEGPGIISAPASSRPIEYWSAMLTTWSECLRDRSIGSPLSSEKHRELLENCTPALYHFSQMSLRANLEAIQDLAMDRYHKQYSGPYRRQLESRILEWVRTSDARLALWHAAQVLKLLQETSDSMETRGSSLTSWRIDFIAPLALYKAGLIVWAYARSVQVCDSCSMGSIMQPAVSTRAEPLDLFRPQRGEEFHWMSSSVPMKRGYLGLLLLLKDKD</sequence>
<feature type="domain" description="Xylanolytic transcriptional activator regulatory" evidence="7">
    <location>
        <begin position="211"/>
        <end position="416"/>
    </location>
</feature>
<dbReference type="GO" id="GO:0006351">
    <property type="term" value="P:DNA-templated transcription"/>
    <property type="evidence" value="ECO:0007669"/>
    <property type="project" value="InterPro"/>
</dbReference>
<evidence type="ECO:0000256" key="3">
    <source>
        <dbReference type="ARBA" id="ARBA00023015"/>
    </source>
</evidence>
<evidence type="ECO:0000256" key="6">
    <source>
        <dbReference type="SAM" id="MobiDB-lite"/>
    </source>
</evidence>
<evidence type="ECO:0000256" key="2">
    <source>
        <dbReference type="ARBA" id="ARBA00022833"/>
    </source>
</evidence>
<keyword evidence="1" id="KW-0479">Metal-binding</keyword>
<feature type="region of interest" description="Disordered" evidence="6">
    <location>
        <begin position="33"/>
        <end position="87"/>
    </location>
</feature>
<evidence type="ECO:0000313" key="9">
    <source>
        <dbReference type="Proteomes" id="UP000005206"/>
    </source>
</evidence>
<dbReference type="VEuPathDB" id="FungiDB:NECHADRAFT_83120"/>
<reference evidence="8 9" key="1">
    <citation type="journal article" date="2009" name="PLoS Genet.">
        <title>The genome of Nectria haematococca: contribution of supernumerary chromosomes to gene expansion.</title>
        <authorList>
            <person name="Coleman J.J."/>
            <person name="Rounsley S.D."/>
            <person name="Rodriguez-Carres M."/>
            <person name="Kuo A."/>
            <person name="Wasmann C.C."/>
            <person name="Grimwood J."/>
            <person name="Schmutz J."/>
            <person name="Taga M."/>
            <person name="White G.J."/>
            <person name="Zhou S."/>
            <person name="Schwartz D.C."/>
            <person name="Freitag M."/>
            <person name="Ma L.J."/>
            <person name="Danchin E.G."/>
            <person name="Henrissat B."/>
            <person name="Coutinho P.M."/>
            <person name="Nelson D.R."/>
            <person name="Straney D."/>
            <person name="Napoli C.A."/>
            <person name="Barker B.M."/>
            <person name="Gribskov M."/>
            <person name="Rep M."/>
            <person name="Kroken S."/>
            <person name="Molnar I."/>
            <person name="Rensing C."/>
            <person name="Kennell J.C."/>
            <person name="Zamora J."/>
            <person name="Farman M.L."/>
            <person name="Selker E.U."/>
            <person name="Salamov A."/>
            <person name="Shapiro H."/>
            <person name="Pangilinan J."/>
            <person name="Lindquist E."/>
            <person name="Lamers C."/>
            <person name="Grigoriev I.V."/>
            <person name="Geiser D.M."/>
            <person name="Covert S.F."/>
            <person name="Temporini E."/>
            <person name="Vanetten H.D."/>
        </authorList>
    </citation>
    <scope>NUCLEOTIDE SEQUENCE [LARGE SCALE GENOMIC DNA]</scope>
    <source>
        <strain evidence="9">ATCC MYA-4622 / CBS 123669 / FGSC 9596 / NRRL 45880 / 77-13-4</strain>
    </source>
</reference>
<dbReference type="AlphaFoldDB" id="C7ZB05"/>
<dbReference type="OrthoDB" id="654211at2759"/>
<keyword evidence="4" id="KW-0804">Transcription</keyword>
<dbReference type="PANTHER" id="PTHR47660">
    <property type="entry name" value="TRANSCRIPTION FACTOR WITH C2H2 AND ZN(2)-CYS(6) DNA BINDING DOMAIN (EUROFUNG)-RELATED-RELATED"/>
    <property type="match status" value="1"/>
</dbReference>
<keyword evidence="5" id="KW-0539">Nucleus</keyword>
<organism evidence="8 9">
    <name type="scientific">Fusarium vanettenii (strain ATCC MYA-4622 / CBS 123669 / FGSC 9596 / NRRL 45880 / 77-13-4)</name>
    <name type="common">Fusarium solani subsp. pisi</name>
    <dbReference type="NCBI Taxonomy" id="660122"/>
    <lineage>
        <taxon>Eukaryota</taxon>
        <taxon>Fungi</taxon>
        <taxon>Dikarya</taxon>
        <taxon>Ascomycota</taxon>
        <taxon>Pezizomycotina</taxon>
        <taxon>Sordariomycetes</taxon>
        <taxon>Hypocreomycetidae</taxon>
        <taxon>Hypocreales</taxon>
        <taxon>Nectriaceae</taxon>
        <taxon>Fusarium</taxon>
        <taxon>Fusarium solani species complex</taxon>
        <taxon>Fusarium vanettenii</taxon>
    </lineage>
</organism>
<gene>
    <name evidence="8" type="ORF">NECHADRAFT_83120</name>
</gene>
<evidence type="ECO:0000313" key="8">
    <source>
        <dbReference type="EMBL" id="EEU38828.1"/>
    </source>
</evidence>
<evidence type="ECO:0000256" key="1">
    <source>
        <dbReference type="ARBA" id="ARBA00022723"/>
    </source>
</evidence>
<protein>
    <recommendedName>
        <fullName evidence="7">Xylanolytic transcriptional activator regulatory domain-containing protein</fullName>
    </recommendedName>
</protein>
<keyword evidence="2" id="KW-0862">Zinc</keyword>
<proteinExistence type="predicted"/>
<dbReference type="EMBL" id="GG698914">
    <property type="protein sequence ID" value="EEU38828.1"/>
    <property type="molecule type" value="Genomic_DNA"/>
</dbReference>
<feature type="compositionally biased region" description="Polar residues" evidence="6">
    <location>
        <begin position="1"/>
        <end position="13"/>
    </location>
</feature>
<feature type="region of interest" description="Disordered" evidence="6">
    <location>
        <begin position="128"/>
        <end position="149"/>
    </location>
</feature>
<feature type="compositionally biased region" description="Basic and acidic residues" evidence="6">
    <location>
        <begin position="39"/>
        <end position="63"/>
    </location>
</feature>
<dbReference type="RefSeq" id="XP_003044541.1">
    <property type="nucleotide sequence ID" value="XM_003044495.1"/>
</dbReference>
<dbReference type="KEGG" id="nhe:NECHADRAFT_83120"/>
<evidence type="ECO:0000256" key="4">
    <source>
        <dbReference type="ARBA" id="ARBA00023163"/>
    </source>
</evidence>
<dbReference type="GO" id="GO:0008270">
    <property type="term" value="F:zinc ion binding"/>
    <property type="evidence" value="ECO:0007669"/>
    <property type="project" value="InterPro"/>
</dbReference>
<accession>C7ZB05</accession>
<dbReference type="GeneID" id="9672723"/>
<dbReference type="PANTHER" id="PTHR47660:SF2">
    <property type="entry name" value="TRANSCRIPTION FACTOR WITH C2H2 AND ZN(2)-CYS(6) DNA BINDING DOMAIN (EUROFUNG)"/>
    <property type="match status" value="1"/>
</dbReference>
<dbReference type="OMA" id="EVALCAM"/>
<dbReference type="eggNOG" id="KOG1721">
    <property type="taxonomic scope" value="Eukaryota"/>
</dbReference>
<dbReference type="InParanoid" id="C7ZB05"/>